<dbReference type="PANTHER" id="PTHR43114:SF6">
    <property type="entry name" value="ADENINE DEAMINASE"/>
    <property type="match status" value="1"/>
</dbReference>
<keyword evidence="4" id="KW-0378">Hydrolase</keyword>
<accession>A0A919TJE2</accession>
<dbReference type="GO" id="GO:0019239">
    <property type="term" value="F:deaminase activity"/>
    <property type="evidence" value="ECO:0007669"/>
    <property type="project" value="InterPro"/>
</dbReference>
<evidence type="ECO:0000256" key="2">
    <source>
        <dbReference type="ARBA" id="ARBA00006676"/>
    </source>
</evidence>
<dbReference type="InterPro" id="IPR001365">
    <property type="entry name" value="A_deaminase_dom"/>
</dbReference>
<dbReference type="InterPro" id="IPR006330">
    <property type="entry name" value="Ado/ade_deaminase"/>
</dbReference>
<dbReference type="InterPro" id="IPR029068">
    <property type="entry name" value="Glyas_Bleomycin-R_OHBP_Dase"/>
</dbReference>
<dbReference type="PANTHER" id="PTHR43114">
    <property type="entry name" value="ADENINE DEAMINASE"/>
    <property type="match status" value="1"/>
</dbReference>
<sequence length="363" mass="38853">MPGFLPAAPVADPHPATALRPLPRLVAAGVPVTINSDDPPMFSTTLNREYQVAADLLGLDEHGVAELARQAVRYSFLDGPGKAAVLTEIDNYLKMSSCRARPFGCPWPTIGHFHGRAPLHDGYEVWMTNEVTIPLLPCPSIDDIVAFYAVLGFHTTYQQRKPNPAVGLQREDLNLQFFEIAGFDPTQSYGSCIVLTSDTGQLYRAFAAGMRAAYGKVLVSGTPRMTRPRARKNADGLSGFSVIDPGGNWIRVFQNAPASPAPAPTGRLGKAMANAVVQSDSRGDARQAARILDSALAHPEADDDPVALVEVLVYRAEVAMVLNDPATAVEMLTRVDRVALSADEATRAAAAHEAATDLAEVLS</sequence>
<organism evidence="7 8">
    <name type="scientific">Actinoplanes siamensis</name>
    <dbReference type="NCBI Taxonomy" id="1223317"/>
    <lineage>
        <taxon>Bacteria</taxon>
        <taxon>Bacillati</taxon>
        <taxon>Actinomycetota</taxon>
        <taxon>Actinomycetes</taxon>
        <taxon>Micromonosporales</taxon>
        <taxon>Micromonosporaceae</taxon>
        <taxon>Actinoplanes</taxon>
    </lineage>
</organism>
<evidence type="ECO:0000256" key="3">
    <source>
        <dbReference type="ARBA" id="ARBA00022723"/>
    </source>
</evidence>
<dbReference type="GO" id="GO:0016814">
    <property type="term" value="F:hydrolase activity, acting on carbon-nitrogen (but not peptide) bonds, in cyclic amidines"/>
    <property type="evidence" value="ECO:0007669"/>
    <property type="project" value="UniProtKB-ARBA"/>
</dbReference>
<comment type="caution">
    <text evidence="7">The sequence shown here is derived from an EMBL/GenBank/DDBJ whole genome shotgun (WGS) entry which is preliminary data.</text>
</comment>
<keyword evidence="8" id="KW-1185">Reference proteome</keyword>
<dbReference type="AlphaFoldDB" id="A0A919TJE2"/>
<evidence type="ECO:0000256" key="1">
    <source>
        <dbReference type="ARBA" id="ARBA00001947"/>
    </source>
</evidence>
<evidence type="ECO:0000256" key="5">
    <source>
        <dbReference type="ARBA" id="ARBA00022833"/>
    </source>
</evidence>
<evidence type="ECO:0000256" key="4">
    <source>
        <dbReference type="ARBA" id="ARBA00022801"/>
    </source>
</evidence>
<reference evidence="7" key="1">
    <citation type="submission" date="2021-01" db="EMBL/GenBank/DDBJ databases">
        <title>Whole genome shotgun sequence of Actinoplanes siamensis NBRC 109076.</title>
        <authorList>
            <person name="Komaki H."/>
            <person name="Tamura T."/>
        </authorList>
    </citation>
    <scope>NUCLEOTIDE SEQUENCE</scope>
    <source>
        <strain evidence="7">NBRC 109076</strain>
    </source>
</reference>
<keyword evidence="5" id="KW-0862">Zinc</keyword>
<comment type="similarity">
    <text evidence="2">Belongs to the metallo-dependent hydrolases superfamily. Adenosine and AMP deaminases family.</text>
</comment>
<gene>
    <name evidence="7" type="ORF">Asi03nite_26140</name>
</gene>
<comment type="cofactor">
    <cofactor evidence="1">
        <name>Zn(2+)</name>
        <dbReference type="ChEBI" id="CHEBI:29105"/>
    </cofactor>
</comment>
<feature type="domain" description="Adenosine deaminase" evidence="6">
    <location>
        <begin position="20"/>
        <end position="91"/>
    </location>
</feature>
<dbReference type="SUPFAM" id="SSF54593">
    <property type="entry name" value="Glyoxalase/Bleomycin resistance protein/Dihydroxybiphenyl dioxygenase"/>
    <property type="match status" value="1"/>
</dbReference>
<evidence type="ECO:0000259" key="6">
    <source>
        <dbReference type="Pfam" id="PF00962"/>
    </source>
</evidence>
<dbReference type="EMBL" id="BOMW01000024">
    <property type="protein sequence ID" value="GIF05076.1"/>
    <property type="molecule type" value="Genomic_DNA"/>
</dbReference>
<dbReference type="InterPro" id="IPR032466">
    <property type="entry name" value="Metal_Hydrolase"/>
</dbReference>
<protein>
    <recommendedName>
        <fullName evidence="6">Adenosine deaminase domain-containing protein</fullName>
    </recommendedName>
</protein>
<dbReference type="Gene3D" id="3.10.180.10">
    <property type="entry name" value="2,3-Dihydroxybiphenyl 1,2-Dioxygenase, domain 1"/>
    <property type="match status" value="1"/>
</dbReference>
<keyword evidence="3" id="KW-0479">Metal-binding</keyword>
<dbReference type="Proteomes" id="UP000629619">
    <property type="component" value="Unassembled WGS sequence"/>
</dbReference>
<dbReference type="Pfam" id="PF00962">
    <property type="entry name" value="A_deaminase"/>
    <property type="match status" value="1"/>
</dbReference>
<proteinExistence type="inferred from homology"/>
<evidence type="ECO:0000313" key="8">
    <source>
        <dbReference type="Proteomes" id="UP000629619"/>
    </source>
</evidence>
<dbReference type="GO" id="GO:0046872">
    <property type="term" value="F:metal ion binding"/>
    <property type="evidence" value="ECO:0007669"/>
    <property type="project" value="UniProtKB-KW"/>
</dbReference>
<evidence type="ECO:0000313" key="7">
    <source>
        <dbReference type="EMBL" id="GIF05076.1"/>
    </source>
</evidence>
<dbReference type="SUPFAM" id="SSF51556">
    <property type="entry name" value="Metallo-dependent hydrolases"/>
    <property type="match status" value="1"/>
</dbReference>
<name>A0A919TJE2_9ACTN</name>
<dbReference type="Gene3D" id="3.20.20.140">
    <property type="entry name" value="Metal-dependent hydrolases"/>
    <property type="match status" value="1"/>
</dbReference>